<proteinExistence type="predicted"/>
<organism evidence="2 3">
    <name type="scientific">Mytilus galloprovincialis</name>
    <name type="common">Mediterranean mussel</name>
    <dbReference type="NCBI Taxonomy" id="29158"/>
    <lineage>
        <taxon>Eukaryota</taxon>
        <taxon>Metazoa</taxon>
        <taxon>Spiralia</taxon>
        <taxon>Lophotrochozoa</taxon>
        <taxon>Mollusca</taxon>
        <taxon>Bivalvia</taxon>
        <taxon>Autobranchia</taxon>
        <taxon>Pteriomorphia</taxon>
        <taxon>Mytilida</taxon>
        <taxon>Mytiloidea</taxon>
        <taxon>Mytilidae</taxon>
        <taxon>Mytilinae</taxon>
        <taxon>Mytilus</taxon>
    </lineage>
</organism>
<dbReference type="EMBL" id="UYJE01006615">
    <property type="protein sequence ID" value="VDI47455.1"/>
    <property type="molecule type" value="Genomic_DNA"/>
</dbReference>
<gene>
    <name evidence="2" type="ORF">MGAL_10B041589</name>
</gene>
<dbReference type="Proteomes" id="UP000596742">
    <property type="component" value="Unassembled WGS sequence"/>
</dbReference>
<keyword evidence="3" id="KW-1185">Reference proteome</keyword>
<name>A0A8B6FDW3_MYTGA</name>
<dbReference type="InterPro" id="IPR005135">
    <property type="entry name" value="Endo/exonuclease/phosphatase"/>
</dbReference>
<protein>
    <recommendedName>
        <fullName evidence="1">Reverse transcriptase domain-containing protein</fullName>
    </recommendedName>
</protein>
<evidence type="ECO:0000313" key="3">
    <source>
        <dbReference type="Proteomes" id="UP000596742"/>
    </source>
</evidence>
<sequence length="821" mass="94287">IIISAYLPTKSSNDSYDIFLDCLDQIYEIVQKYGGTHEIIVGGDLNEDLYNPSNNSRRKHKLNDLMVECNLKTNSKGLTFINVNGIDTSEIDYFLYTDPKCEPSKRLIDLPSNVSDHHPISMRIKCNITREQQSRNSEKQKHKIRWNKVDKSRYEETISRNIGDFVERLNSDKVNIEVITLQAMDLLSNTAKQLDQKKTYGKNKLKLNVWNKEISESLEANKLAYKNWKSAGRPPNIDNILLTEKKLTRKNFRTAIRNEEIRRKHNERNDIINYNQNDKQKFFKLIRKQRQNGNTFINDLHVENEIFERNDILKGWNQHFSKLAIPSEHPDFNYQHLALCEMDYVSIKRISEHYATRYVDLDTIEKAIKSINKGKAEDVFGISIENVLYAGQQFKLFLHKLINRMFQDRVLPDIIKTGLLSPVFKNKGDKNDAKYYRGITVLPILLKIIEFILRIDLRSGSLKLQSILQKGFTANTSPLNAAIILEEVYREYMDKKLPFYIVLLDAKSAFDVVVLKMLLRKVYISGTDPSSWLLIDEIHKNTESRIKWSTEISEKFSVLQGVKQGGLLSADLYKVYIEDLLSTFENTTSGCEIGETLINAVACADDVAIVSENPHELQYLVNIAAQYSEDHHYLLQPQKSVVIQVQPSNRKKSEDPVRIYINNNAMPISDKSPHLGILRSTTSQKTQDATVEQNITKSRRAAYSLMSAGMHGENGLDPSTAIQLFKTFVQPILTYGLEVILPTSKNLLKLETFQKKILKQILSVPISAPDPSVYIMSGILPIEAQIDQKSLNLFNNICNQNEKPFRKENSKEAINSKKSRK</sequence>
<evidence type="ECO:0000313" key="2">
    <source>
        <dbReference type="EMBL" id="VDI47455.1"/>
    </source>
</evidence>
<dbReference type="SUPFAM" id="SSF56672">
    <property type="entry name" value="DNA/RNA polymerases"/>
    <property type="match status" value="1"/>
</dbReference>
<dbReference type="PANTHER" id="PTHR19446">
    <property type="entry name" value="REVERSE TRANSCRIPTASES"/>
    <property type="match status" value="1"/>
</dbReference>
<dbReference type="InterPro" id="IPR043502">
    <property type="entry name" value="DNA/RNA_pol_sf"/>
</dbReference>
<dbReference type="Pfam" id="PF14529">
    <property type="entry name" value="Exo_endo_phos_2"/>
    <property type="match status" value="1"/>
</dbReference>
<dbReference type="SUPFAM" id="SSF56219">
    <property type="entry name" value="DNase I-like"/>
    <property type="match status" value="1"/>
</dbReference>
<feature type="domain" description="Reverse transcriptase" evidence="1">
    <location>
        <begin position="404"/>
        <end position="679"/>
    </location>
</feature>
<reference evidence="2" key="1">
    <citation type="submission" date="2018-11" db="EMBL/GenBank/DDBJ databases">
        <authorList>
            <person name="Alioto T."/>
            <person name="Alioto T."/>
        </authorList>
    </citation>
    <scope>NUCLEOTIDE SEQUENCE</scope>
</reference>
<dbReference type="InterPro" id="IPR000477">
    <property type="entry name" value="RT_dom"/>
</dbReference>
<dbReference type="Gene3D" id="3.60.10.10">
    <property type="entry name" value="Endonuclease/exonuclease/phosphatase"/>
    <property type="match status" value="1"/>
</dbReference>
<evidence type="ECO:0000259" key="1">
    <source>
        <dbReference type="PROSITE" id="PS50878"/>
    </source>
</evidence>
<dbReference type="PROSITE" id="PS50878">
    <property type="entry name" value="RT_POL"/>
    <property type="match status" value="1"/>
</dbReference>
<dbReference type="OrthoDB" id="7476844at2759"/>
<dbReference type="GO" id="GO:0003824">
    <property type="term" value="F:catalytic activity"/>
    <property type="evidence" value="ECO:0007669"/>
    <property type="project" value="InterPro"/>
</dbReference>
<comment type="caution">
    <text evidence="2">The sequence shown here is derived from an EMBL/GenBank/DDBJ whole genome shotgun (WGS) entry which is preliminary data.</text>
</comment>
<feature type="non-terminal residue" evidence="2">
    <location>
        <position position="1"/>
    </location>
</feature>
<dbReference type="AlphaFoldDB" id="A0A8B6FDW3"/>
<dbReference type="Pfam" id="PF00078">
    <property type="entry name" value="RVT_1"/>
    <property type="match status" value="1"/>
</dbReference>
<dbReference type="InterPro" id="IPR036691">
    <property type="entry name" value="Endo/exonu/phosph_ase_sf"/>
</dbReference>
<accession>A0A8B6FDW3</accession>